<evidence type="ECO:0000313" key="7">
    <source>
        <dbReference type="Proteomes" id="UP000061660"/>
    </source>
</evidence>
<dbReference type="PROSITE" id="PS01096">
    <property type="entry name" value="PPIC_PPIASE_1"/>
    <property type="match status" value="1"/>
</dbReference>
<comment type="catalytic activity">
    <reaction evidence="1">
        <text>[protein]-peptidylproline (omega=180) = [protein]-peptidylproline (omega=0)</text>
        <dbReference type="Rhea" id="RHEA:16237"/>
        <dbReference type="Rhea" id="RHEA-COMP:10747"/>
        <dbReference type="Rhea" id="RHEA-COMP:10748"/>
        <dbReference type="ChEBI" id="CHEBI:83833"/>
        <dbReference type="ChEBI" id="CHEBI:83834"/>
        <dbReference type="EC" id="5.2.1.8"/>
    </reaction>
</comment>
<evidence type="ECO:0000256" key="5">
    <source>
        <dbReference type="ARBA" id="ARBA00023235"/>
    </source>
</evidence>
<dbReference type="SUPFAM" id="SSF54534">
    <property type="entry name" value="FKBP-like"/>
    <property type="match status" value="1"/>
</dbReference>
<accession>A0A0U2US53</accession>
<dbReference type="InterPro" id="IPR027304">
    <property type="entry name" value="Trigger_fact/SurA_dom_sf"/>
</dbReference>
<dbReference type="PROSITE" id="PS50198">
    <property type="entry name" value="PPIC_PPIASE_2"/>
    <property type="match status" value="1"/>
</dbReference>
<dbReference type="Gene3D" id="1.10.4030.10">
    <property type="entry name" value="Porin chaperone SurA, peptide-binding domain"/>
    <property type="match status" value="1"/>
</dbReference>
<dbReference type="InterPro" id="IPR018060">
    <property type="entry name" value="HTH_AraC"/>
</dbReference>
<organism evidence="6 7">
    <name type="scientific">Paenibacillus naphthalenovorans</name>
    <dbReference type="NCBI Taxonomy" id="162209"/>
    <lineage>
        <taxon>Bacteria</taxon>
        <taxon>Bacillati</taxon>
        <taxon>Bacillota</taxon>
        <taxon>Bacilli</taxon>
        <taxon>Bacillales</taxon>
        <taxon>Paenibacillaceae</taxon>
        <taxon>Paenibacillus</taxon>
    </lineage>
</organism>
<dbReference type="AlphaFoldDB" id="A0A0U2US53"/>
<dbReference type="GO" id="GO:0003755">
    <property type="term" value="F:peptidyl-prolyl cis-trans isomerase activity"/>
    <property type="evidence" value="ECO:0007669"/>
    <property type="project" value="UniProtKB-KW"/>
</dbReference>
<dbReference type="InterPro" id="IPR050245">
    <property type="entry name" value="PrsA_foldase"/>
</dbReference>
<dbReference type="InterPro" id="IPR023058">
    <property type="entry name" value="PPIase_PpiC_CS"/>
</dbReference>
<dbReference type="RefSeq" id="WP_054819652.1">
    <property type="nucleotide sequence ID" value="NZ_CP013652.1"/>
</dbReference>
<gene>
    <name evidence="6" type="ORF">IJ22_45370</name>
</gene>
<dbReference type="InterPro" id="IPR000297">
    <property type="entry name" value="PPIase_PpiC"/>
</dbReference>
<evidence type="ECO:0000256" key="2">
    <source>
        <dbReference type="ARBA" id="ARBA00013194"/>
    </source>
</evidence>
<dbReference type="OrthoDB" id="2677468at2"/>
<dbReference type="STRING" id="162209.IJ22_45370"/>
<evidence type="ECO:0000313" key="6">
    <source>
        <dbReference type="EMBL" id="ALS24817.1"/>
    </source>
</evidence>
<name>A0A0U2US53_9BACL</name>
<keyword evidence="7" id="KW-1185">Reference proteome</keyword>
<dbReference type="SUPFAM" id="SSF109998">
    <property type="entry name" value="Triger factor/SurA peptide-binding domain-like"/>
    <property type="match status" value="1"/>
</dbReference>
<dbReference type="PANTHER" id="PTHR47245:SF1">
    <property type="entry name" value="FOLDASE PROTEIN PRSA"/>
    <property type="match status" value="1"/>
</dbReference>
<evidence type="ECO:0000256" key="3">
    <source>
        <dbReference type="ARBA" id="ARBA00022729"/>
    </source>
</evidence>
<dbReference type="EC" id="5.2.1.8" evidence="2"/>
<dbReference type="GO" id="GO:0043565">
    <property type="term" value="F:sequence-specific DNA binding"/>
    <property type="evidence" value="ECO:0007669"/>
    <property type="project" value="InterPro"/>
</dbReference>
<dbReference type="EMBL" id="CP013652">
    <property type="protein sequence ID" value="ALS24817.1"/>
    <property type="molecule type" value="Genomic_DNA"/>
</dbReference>
<dbReference type="PATRIC" id="fig|162209.4.peg.4784"/>
<keyword evidence="3" id="KW-0732">Signal</keyword>
<dbReference type="Pfam" id="PF13624">
    <property type="entry name" value="SurA_N_3"/>
    <property type="match status" value="1"/>
</dbReference>
<sequence precursor="true">MRNVKVLWGLIVVLLTAVVILSSVLMAQTLQPPDSDKHPDQSQNGGETRIVATVGTKNITIGEVEEQLIQKYGNQQLNQMIDQEVIRAEAETQGIVVSESEIQQELERMQQGYDSESQFYELMKEQLGFTPEALKKDVYNKLLGDKITIQGIVITDQEVEAYMLAHQEEFKPRVQLKLQHIVSANREQAQRALDDLAKGQSFAQVARERSLDDATRDSGGDLGWLDDDDPFIHPAVMKAAISLKPGEVSKPVEADGRYVIVRVADRKEQSKGSPEVLREQVRKELALREAPPLKETLENLRKKWNVTIRESF</sequence>
<dbReference type="PROSITE" id="PS01124">
    <property type="entry name" value="HTH_ARAC_FAMILY_2"/>
    <property type="match status" value="1"/>
</dbReference>
<dbReference type="PANTHER" id="PTHR47245">
    <property type="entry name" value="PEPTIDYLPROLYL ISOMERASE"/>
    <property type="match status" value="1"/>
</dbReference>
<reference evidence="7" key="1">
    <citation type="submission" date="2015-12" db="EMBL/GenBank/DDBJ databases">
        <title>Complete genome sequences of two moderately thermophilic Paenibacillus species.</title>
        <authorList>
            <person name="Butler R.III."/>
            <person name="Wang J."/>
            <person name="Stark B.C."/>
            <person name="Pombert J.-F."/>
        </authorList>
    </citation>
    <scope>NUCLEOTIDE SEQUENCE [LARGE SCALE GENOMIC DNA]</scope>
    <source>
        <strain evidence="7">32O-Y</strain>
    </source>
</reference>
<dbReference type="Gene3D" id="3.10.50.40">
    <property type="match status" value="1"/>
</dbReference>
<evidence type="ECO:0000256" key="1">
    <source>
        <dbReference type="ARBA" id="ARBA00000971"/>
    </source>
</evidence>
<dbReference type="Pfam" id="PF13145">
    <property type="entry name" value="Rotamase_2"/>
    <property type="match status" value="1"/>
</dbReference>
<keyword evidence="4" id="KW-0697">Rotamase</keyword>
<keyword evidence="5 6" id="KW-0413">Isomerase</keyword>
<proteinExistence type="predicted"/>
<dbReference type="Proteomes" id="UP000061660">
    <property type="component" value="Chromosome"/>
</dbReference>
<reference evidence="6 7" key="2">
    <citation type="journal article" date="2016" name="Genome Announc.">
        <title>Complete Genome Sequences of Two Interactive Moderate Thermophiles, Paenibacillus napthalenovorans 32O-Y and Paenibacillus sp. 32O-W.</title>
        <authorList>
            <person name="Butler R.R.III."/>
            <person name="Wang J."/>
            <person name="Stark B.C."/>
            <person name="Pombert J.F."/>
        </authorList>
    </citation>
    <scope>NUCLEOTIDE SEQUENCE [LARGE SCALE GENOMIC DNA]</scope>
    <source>
        <strain evidence="6 7">32O-Y</strain>
    </source>
</reference>
<protein>
    <recommendedName>
        <fullName evidence="2">peptidylprolyl isomerase</fullName>
        <ecNumber evidence="2">5.2.1.8</ecNumber>
    </recommendedName>
</protein>
<dbReference type="KEGG" id="pnp:IJ22_45370"/>
<dbReference type="GO" id="GO:0003700">
    <property type="term" value="F:DNA-binding transcription factor activity"/>
    <property type="evidence" value="ECO:0007669"/>
    <property type="project" value="InterPro"/>
</dbReference>
<dbReference type="InterPro" id="IPR046357">
    <property type="entry name" value="PPIase_dom_sf"/>
</dbReference>
<evidence type="ECO:0000256" key="4">
    <source>
        <dbReference type="ARBA" id="ARBA00023110"/>
    </source>
</evidence>